<dbReference type="InterPro" id="IPR004869">
    <property type="entry name" value="MMPL_dom"/>
</dbReference>
<evidence type="ECO:0000256" key="6">
    <source>
        <dbReference type="ARBA" id="ARBA00023136"/>
    </source>
</evidence>
<keyword evidence="4 7" id="KW-0812">Transmembrane</keyword>
<protein>
    <recommendedName>
        <fullName evidence="8">Membrane transport protein MMPL domain-containing protein</fullName>
    </recommendedName>
</protein>
<dbReference type="Proteomes" id="UP001281761">
    <property type="component" value="Unassembled WGS sequence"/>
</dbReference>
<evidence type="ECO:0000256" key="4">
    <source>
        <dbReference type="ARBA" id="ARBA00022692"/>
    </source>
</evidence>
<gene>
    <name evidence="9" type="ORF">BLNAU_5826</name>
</gene>
<keyword evidence="3" id="KW-1003">Cell membrane</keyword>
<sequence>MRLMHREEHKDWKQGLAYAFFHARDNSSILDVHCLEAFSVQFETRIEHSEADDKAQLLHTPLMRSCLSDNMVMQASTISLNGHSPIIVIEFEHVGKKLAQDFEVLHKMFDSEYKSACSPAERAQLSAGLLGMSEFFRDAKNSIFEDVLKMCIIVIPFALVILLWPFRSIRLFLLAIFNSFTVAAVSLFITYFFAAYVLKVVTFAPAVLLAAAVAISADYSLFILRRFRDGERIPLHSCVLAKPIQNGMKESQQSAPIEVSLSCPLSKAHISNSFHTTMNTVGRIVAVSGLVLVCCFTSLFVLRNEMLASLVICATVTTIINILTALSLIRLPLSLPVLLRQFHQFWVWSMLLHQPKEKDALLA</sequence>
<evidence type="ECO:0000313" key="10">
    <source>
        <dbReference type="Proteomes" id="UP001281761"/>
    </source>
</evidence>
<evidence type="ECO:0000313" key="9">
    <source>
        <dbReference type="EMBL" id="KAK2959268.1"/>
    </source>
</evidence>
<feature type="transmembrane region" description="Helical" evidence="7">
    <location>
        <begin position="147"/>
        <end position="164"/>
    </location>
</feature>
<evidence type="ECO:0000256" key="7">
    <source>
        <dbReference type="SAM" id="Phobius"/>
    </source>
</evidence>
<accession>A0ABQ9Y6B8</accession>
<dbReference type="PANTHER" id="PTHR33406">
    <property type="entry name" value="MEMBRANE PROTEIN MJ1562-RELATED"/>
    <property type="match status" value="1"/>
</dbReference>
<proteinExistence type="inferred from homology"/>
<dbReference type="Gene3D" id="1.20.1640.10">
    <property type="entry name" value="Multidrug efflux transporter AcrB transmembrane domain"/>
    <property type="match status" value="1"/>
</dbReference>
<organism evidence="9 10">
    <name type="scientific">Blattamonas nauphoetae</name>
    <dbReference type="NCBI Taxonomy" id="2049346"/>
    <lineage>
        <taxon>Eukaryota</taxon>
        <taxon>Metamonada</taxon>
        <taxon>Preaxostyla</taxon>
        <taxon>Oxymonadida</taxon>
        <taxon>Blattamonas</taxon>
    </lineage>
</organism>
<evidence type="ECO:0000256" key="5">
    <source>
        <dbReference type="ARBA" id="ARBA00022989"/>
    </source>
</evidence>
<evidence type="ECO:0000256" key="3">
    <source>
        <dbReference type="ARBA" id="ARBA00022475"/>
    </source>
</evidence>
<dbReference type="Pfam" id="PF03176">
    <property type="entry name" value="MMPL"/>
    <property type="match status" value="1"/>
</dbReference>
<comment type="subcellular location">
    <subcellularLocation>
        <location evidence="1">Cell membrane</location>
        <topology evidence="1">Multi-pass membrane protein</topology>
    </subcellularLocation>
</comment>
<comment type="similarity">
    <text evidence="2">Belongs to the resistance-nodulation-cell division (RND) (TC 2.A.6) family. MmpL subfamily.</text>
</comment>
<dbReference type="InterPro" id="IPR050545">
    <property type="entry name" value="Mycobact_MmpL"/>
</dbReference>
<feature type="transmembrane region" description="Helical" evidence="7">
    <location>
        <begin position="171"/>
        <end position="194"/>
    </location>
</feature>
<comment type="caution">
    <text evidence="9">The sequence shown here is derived from an EMBL/GenBank/DDBJ whole genome shotgun (WGS) entry which is preliminary data.</text>
</comment>
<keyword evidence="6 7" id="KW-0472">Membrane</keyword>
<feature type="transmembrane region" description="Helical" evidence="7">
    <location>
        <begin position="307"/>
        <end position="331"/>
    </location>
</feature>
<keyword evidence="5 7" id="KW-1133">Transmembrane helix</keyword>
<feature type="domain" description="Membrane transport protein MMPL" evidence="8">
    <location>
        <begin position="70"/>
        <end position="230"/>
    </location>
</feature>
<feature type="transmembrane region" description="Helical" evidence="7">
    <location>
        <begin position="281"/>
        <end position="301"/>
    </location>
</feature>
<evidence type="ECO:0000259" key="8">
    <source>
        <dbReference type="Pfam" id="PF03176"/>
    </source>
</evidence>
<feature type="transmembrane region" description="Helical" evidence="7">
    <location>
        <begin position="200"/>
        <end position="224"/>
    </location>
</feature>
<keyword evidence="10" id="KW-1185">Reference proteome</keyword>
<name>A0ABQ9Y6B8_9EUKA</name>
<reference evidence="9 10" key="1">
    <citation type="journal article" date="2022" name="bioRxiv">
        <title>Genomics of Preaxostyla Flagellates Illuminates Evolutionary Transitions and the Path Towards Mitochondrial Loss.</title>
        <authorList>
            <person name="Novak L.V.F."/>
            <person name="Treitli S.C."/>
            <person name="Pyrih J."/>
            <person name="Halakuc P."/>
            <person name="Pipaliya S.V."/>
            <person name="Vacek V."/>
            <person name="Brzon O."/>
            <person name="Soukal P."/>
            <person name="Eme L."/>
            <person name="Dacks J.B."/>
            <person name="Karnkowska A."/>
            <person name="Elias M."/>
            <person name="Hampl V."/>
        </authorList>
    </citation>
    <scope>NUCLEOTIDE SEQUENCE [LARGE SCALE GENOMIC DNA]</scope>
    <source>
        <strain evidence="9">NAU3</strain>
        <tissue evidence="9">Gut</tissue>
    </source>
</reference>
<dbReference type="EMBL" id="JARBJD010000031">
    <property type="protein sequence ID" value="KAK2959268.1"/>
    <property type="molecule type" value="Genomic_DNA"/>
</dbReference>
<dbReference type="PANTHER" id="PTHR33406:SF6">
    <property type="entry name" value="MEMBRANE PROTEIN YDGH-RELATED"/>
    <property type="match status" value="1"/>
</dbReference>
<evidence type="ECO:0000256" key="2">
    <source>
        <dbReference type="ARBA" id="ARBA00010157"/>
    </source>
</evidence>
<evidence type="ECO:0000256" key="1">
    <source>
        <dbReference type="ARBA" id="ARBA00004651"/>
    </source>
</evidence>
<dbReference type="SUPFAM" id="SSF82866">
    <property type="entry name" value="Multidrug efflux transporter AcrB transmembrane domain"/>
    <property type="match status" value="1"/>
</dbReference>